<proteinExistence type="predicted"/>
<sequence length="218" mass="25512">MNEATTALLTTQYCPPVQYFAKFLQYDTIWIEHLENYQKGSYRNRCHIAAANGLLRLSVPLVKGKNHQTPIWEVRIDYKTKWQAKQWEAISYAYGSAPYFEEYAAFLSPYLGGEKRYEFLCEYNAALLKIFLKLLNLRQEIHYTESYYFDPPPGVIDLRRSISPKVEMSSDPYFQPSPYLQVFGHKYSFLPNLSILDLLFCTGPQALFVLKESIHFSR</sequence>
<evidence type="ECO:0000313" key="1">
    <source>
        <dbReference type="EMBL" id="AEE53591.1"/>
    </source>
</evidence>
<organism evidence="1 2">
    <name type="scientific">Haliscomenobacter hydrossis (strain ATCC 27775 / DSM 1100 / LMG 10767 / O)</name>
    <dbReference type="NCBI Taxonomy" id="760192"/>
    <lineage>
        <taxon>Bacteria</taxon>
        <taxon>Pseudomonadati</taxon>
        <taxon>Bacteroidota</taxon>
        <taxon>Saprospiria</taxon>
        <taxon>Saprospirales</taxon>
        <taxon>Haliscomenobacteraceae</taxon>
        <taxon>Haliscomenobacter</taxon>
    </lineage>
</organism>
<dbReference type="EMBL" id="CP002691">
    <property type="protein sequence ID" value="AEE53591.1"/>
    <property type="molecule type" value="Genomic_DNA"/>
</dbReference>
<keyword evidence="2" id="KW-1185">Reference proteome</keyword>
<accession>F4KWZ1</accession>
<dbReference type="AlphaFoldDB" id="F4KWZ1"/>
<protein>
    <submittedName>
        <fullName evidence="1">WbqC-like family protein</fullName>
    </submittedName>
</protein>
<dbReference type="OrthoDB" id="1523452at2"/>
<name>F4KWZ1_HALH1</name>
<dbReference type="Proteomes" id="UP000008461">
    <property type="component" value="Chromosome"/>
</dbReference>
<dbReference type="InterPro" id="IPR014985">
    <property type="entry name" value="WbqC"/>
</dbReference>
<dbReference type="RefSeq" id="WP_013768120.1">
    <property type="nucleotide sequence ID" value="NC_015510.1"/>
</dbReference>
<reference evidence="1 2" key="1">
    <citation type="journal article" date="2011" name="Stand. Genomic Sci.">
        <title>Complete genome sequence of Haliscomenobacter hydrossis type strain (O).</title>
        <authorList>
            <consortium name="US DOE Joint Genome Institute (JGI-PGF)"/>
            <person name="Daligault H."/>
            <person name="Lapidus A."/>
            <person name="Zeytun A."/>
            <person name="Nolan M."/>
            <person name="Lucas S."/>
            <person name="Del Rio T.G."/>
            <person name="Tice H."/>
            <person name="Cheng J.F."/>
            <person name="Tapia R."/>
            <person name="Han C."/>
            <person name="Goodwin L."/>
            <person name="Pitluck S."/>
            <person name="Liolios K."/>
            <person name="Pagani I."/>
            <person name="Ivanova N."/>
            <person name="Huntemann M."/>
            <person name="Mavromatis K."/>
            <person name="Mikhailova N."/>
            <person name="Pati A."/>
            <person name="Chen A."/>
            <person name="Palaniappan K."/>
            <person name="Land M."/>
            <person name="Hauser L."/>
            <person name="Brambilla E.M."/>
            <person name="Rohde M."/>
            <person name="Verbarg S."/>
            <person name="Goker M."/>
            <person name="Bristow J."/>
            <person name="Eisen J.A."/>
            <person name="Markowitz V."/>
            <person name="Hugenholtz P."/>
            <person name="Kyrpides N.C."/>
            <person name="Klenk H.P."/>
            <person name="Woyke T."/>
        </authorList>
    </citation>
    <scope>NUCLEOTIDE SEQUENCE [LARGE SCALE GENOMIC DNA]</scope>
    <source>
        <strain evidence="2">ATCC 27775 / DSM 1100 / LMG 10767 / O</strain>
    </source>
</reference>
<dbReference type="eggNOG" id="COG0224">
    <property type="taxonomic scope" value="Bacteria"/>
</dbReference>
<reference key="2">
    <citation type="submission" date="2011-04" db="EMBL/GenBank/DDBJ databases">
        <title>Complete sequence of chromosome of Haliscomenobacter hydrossis DSM 1100.</title>
        <authorList>
            <consortium name="US DOE Joint Genome Institute (JGI-PGF)"/>
            <person name="Lucas S."/>
            <person name="Han J."/>
            <person name="Lapidus A."/>
            <person name="Bruce D."/>
            <person name="Goodwin L."/>
            <person name="Pitluck S."/>
            <person name="Peters L."/>
            <person name="Kyrpides N."/>
            <person name="Mavromatis K."/>
            <person name="Ivanova N."/>
            <person name="Ovchinnikova G."/>
            <person name="Pagani I."/>
            <person name="Daligault H."/>
            <person name="Detter J.C."/>
            <person name="Han C."/>
            <person name="Land M."/>
            <person name="Hauser L."/>
            <person name="Markowitz V."/>
            <person name="Cheng J.-F."/>
            <person name="Hugenholtz P."/>
            <person name="Woyke T."/>
            <person name="Wu D."/>
            <person name="Verbarg S."/>
            <person name="Frueling A."/>
            <person name="Brambilla E."/>
            <person name="Klenk H.-P."/>
            <person name="Eisen J.A."/>
        </authorList>
    </citation>
    <scope>NUCLEOTIDE SEQUENCE</scope>
    <source>
        <strain>DSM 1100</strain>
    </source>
</reference>
<dbReference type="Pfam" id="PF08889">
    <property type="entry name" value="WbqC"/>
    <property type="match status" value="1"/>
</dbReference>
<dbReference type="HOGENOM" id="CLU_079350_1_0_10"/>
<dbReference type="STRING" id="760192.Halhy_5768"/>
<gene>
    <name evidence="1" type="ordered locus">Halhy_5768</name>
</gene>
<evidence type="ECO:0000313" key="2">
    <source>
        <dbReference type="Proteomes" id="UP000008461"/>
    </source>
</evidence>
<dbReference type="KEGG" id="hhy:Halhy_5768"/>